<feature type="region of interest" description="Disordered" evidence="1">
    <location>
        <begin position="1"/>
        <end position="185"/>
    </location>
</feature>
<sequence>MPDTTPPRRVRQPAKSRRQRASSFEVPDNEVDMEESEDEAAPQSSRRQRHTRQATDSHEDGEEDGEEAAPRTPGRRLTRRKPKQDRQEQEDLAEDLDFLQSSPPGKNAPTSSSSKPQNERQKALAALKRRRAAAEPSSSATPGRSRAVVLSDTDADSDLEIIHEEKEVESDKISDDMDEDDDDEHSPNALAVFREVEGDEDFIDDDPDELIGAPAAETSLPLQFSSISRAKPRELFKYAVEWMVQKKINPAFSIDDEIYDLTFRKLDDEVGTLANSKFSSSVWTKDFTRALRARPDVMIDEIGKGLRALEMAHCEACNRKTHPATWNMSFSGKPYHKETLEPLGDDDDESSSDTDSDSSLSSHDSASNPTEPATYDAQGELIAPESRIFTLGSTCKANAQMAHTLHHWRYHLNSWVVDYLVRQGHCTPEKLVERDGWSVRKRQKAANKIVDRMEKEGEIRKLHRLYKDQIDFAQEARNEYRDGWGRN</sequence>
<dbReference type="GO" id="GO:0005634">
    <property type="term" value="C:nucleus"/>
    <property type="evidence" value="ECO:0007669"/>
    <property type="project" value="TreeGrafter"/>
</dbReference>
<evidence type="ECO:0000256" key="1">
    <source>
        <dbReference type="SAM" id="MobiDB-lite"/>
    </source>
</evidence>
<accession>A0A6A6T142</accession>
<reference evidence="3" key="1">
    <citation type="journal article" date="2020" name="Stud. Mycol.">
        <title>101 Dothideomycetes genomes: a test case for predicting lifestyles and emergence of pathogens.</title>
        <authorList>
            <person name="Haridas S."/>
            <person name="Albert R."/>
            <person name="Binder M."/>
            <person name="Bloem J."/>
            <person name="Labutti K."/>
            <person name="Salamov A."/>
            <person name="Andreopoulos B."/>
            <person name="Baker S."/>
            <person name="Barry K."/>
            <person name="Bills G."/>
            <person name="Bluhm B."/>
            <person name="Cannon C."/>
            <person name="Castanera R."/>
            <person name="Culley D."/>
            <person name="Daum C."/>
            <person name="Ezra D."/>
            <person name="Gonzalez J."/>
            <person name="Henrissat B."/>
            <person name="Kuo A."/>
            <person name="Liang C."/>
            <person name="Lipzen A."/>
            <person name="Lutzoni F."/>
            <person name="Magnuson J."/>
            <person name="Mondo S."/>
            <person name="Nolan M."/>
            <person name="Ohm R."/>
            <person name="Pangilinan J."/>
            <person name="Park H.-J."/>
            <person name="Ramirez L."/>
            <person name="Alfaro M."/>
            <person name="Sun H."/>
            <person name="Tritt A."/>
            <person name="Yoshinaga Y."/>
            <person name="Zwiers L.-H."/>
            <person name="Turgeon B."/>
            <person name="Goodwin S."/>
            <person name="Spatafora J."/>
            <person name="Crous P."/>
            <person name="Grigoriev I."/>
        </authorList>
    </citation>
    <scope>NUCLEOTIDE SEQUENCE</scope>
    <source>
        <strain evidence="3">CBS 122681</strain>
    </source>
</reference>
<feature type="compositionally biased region" description="Basic residues" evidence="1">
    <location>
        <begin position="8"/>
        <end position="20"/>
    </location>
</feature>
<name>A0A6A6T142_9PLEO</name>
<evidence type="ECO:0000313" key="4">
    <source>
        <dbReference type="Proteomes" id="UP000799324"/>
    </source>
</evidence>
<feature type="compositionally biased region" description="Acidic residues" evidence="1">
    <location>
        <begin position="343"/>
        <end position="356"/>
    </location>
</feature>
<feature type="compositionally biased region" description="Low complexity" evidence="1">
    <location>
        <begin position="357"/>
        <end position="367"/>
    </location>
</feature>
<organism evidence="3 4">
    <name type="scientific">Lophiostoma macrostomum CBS 122681</name>
    <dbReference type="NCBI Taxonomy" id="1314788"/>
    <lineage>
        <taxon>Eukaryota</taxon>
        <taxon>Fungi</taxon>
        <taxon>Dikarya</taxon>
        <taxon>Ascomycota</taxon>
        <taxon>Pezizomycotina</taxon>
        <taxon>Dothideomycetes</taxon>
        <taxon>Pleosporomycetidae</taxon>
        <taxon>Pleosporales</taxon>
        <taxon>Lophiostomataceae</taxon>
        <taxon>Lophiostoma</taxon>
    </lineage>
</organism>
<gene>
    <name evidence="3" type="ORF">K491DRAFT_605340</name>
</gene>
<dbReference type="Proteomes" id="UP000799324">
    <property type="component" value="Unassembled WGS sequence"/>
</dbReference>
<feature type="compositionally biased region" description="Acidic residues" evidence="1">
    <location>
        <begin position="27"/>
        <end position="40"/>
    </location>
</feature>
<feature type="region of interest" description="Disordered" evidence="1">
    <location>
        <begin position="337"/>
        <end position="374"/>
    </location>
</feature>
<dbReference type="EMBL" id="MU004407">
    <property type="protein sequence ID" value="KAF2652234.1"/>
    <property type="molecule type" value="Genomic_DNA"/>
</dbReference>
<dbReference type="Pfam" id="PF13926">
    <property type="entry name" value="DUF4211"/>
    <property type="match status" value="1"/>
</dbReference>
<proteinExistence type="predicted"/>
<dbReference type="OrthoDB" id="21499at2759"/>
<feature type="domain" description="DUF4211" evidence="2">
    <location>
        <begin position="201"/>
        <end position="340"/>
    </location>
</feature>
<dbReference type="PANTHER" id="PTHR14689:SF0">
    <property type="entry name" value="COILED-COIL DOMAIN-CONTAINING PROTEIN 82"/>
    <property type="match status" value="1"/>
</dbReference>
<dbReference type="AlphaFoldDB" id="A0A6A6T142"/>
<evidence type="ECO:0000259" key="2">
    <source>
        <dbReference type="Pfam" id="PF13926"/>
    </source>
</evidence>
<dbReference type="InterPro" id="IPR025451">
    <property type="entry name" value="DUF4211"/>
</dbReference>
<dbReference type="PANTHER" id="PTHR14689">
    <property type="entry name" value="PHORBOL-ESTER_DAG-TYPE DOMAIN-CONTAINING PROTEIN"/>
    <property type="match status" value="1"/>
</dbReference>
<protein>
    <recommendedName>
        <fullName evidence="2">DUF4211 domain-containing protein</fullName>
    </recommendedName>
</protein>
<evidence type="ECO:0000313" key="3">
    <source>
        <dbReference type="EMBL" id="KAF2652234.1"/>
    </source>
</evidence>
<keyword evidence="4" id="KW-1185">Reference proteome</keyword>
<feature type="compositionally biased region" description="Polar residues" evidence="1">
    <location>
        <begin position="99"/>
        <end position="116"/>
    </location>
</feature>
<feature type="compositionally biased region" description="Basic and acidic residues" evidence="1">
    <location>
        <begin position="160"/>
        <end position="175"/>
    </location>
</feature>
<feature type="compositionally biased region" description="Basic residues" evidence="1">
    <location>
        <begin position="73"/>
        <end position="83"/>
    </location>
</feature>